<protein>
    <submittedName>
        <fullName evidence="1">Uncharacterized protein</fullName>
    </submittedName>
</protein>
<comment type="caution">
    <text evidence="1">The sequence shown here is derived from an EMBL/GenBank/DDBJ whole genome shotgun (WGS) entry which is preliminary data.</text>
</comment>
<name>A0ABT0YAS7_9ACTN</name>
<organism evidence="1 2">
    <name type="scientific">Paractinoplanes hotanensis</name>
    <dbReference type="NCBI Taxonomy" id="2906497"/>
    <lineage>
        <taxon>Bacteria</taxon>
        <taxon>Bacillati</taxon>
        <taxon>Actinomycetota</taxon>
        <taxon>Actinomycetes</taxon>
        <taxon>Micromonosporales</taxon>
        <taxon>Micromonosporaceae</taxon>
        <taxon>Paractinoplanes</taxon>
    </lineage>
</organism>
<evidence type="ECO:0000313" key="1">
    <source>
        <dbReference type="EMBL" id="MCM4083151.1"/>
    </source>
</evidence>
<dbReference type="RefSeq" id="WP_251802861.1">
    <property type="nucleotide sequence ID" value="NZ_JAMQOL010000054.1"/>
</dbReference>
<evidence type="ECO:0000313" key="2">
    <source>
        <dbReference type="Proteomes" id="UP001523216"/>
    </source>
</evidence>
<proteinExistence type="predicted"/>
<dbReference type="Proteomes" id="UP001523216">
    <property type="component" value="Unassembled WGS sequence"/>
</dbReference>
<keyword evidence="2" id="KW-1185">Reference proteome</keyword>
<sequence>MLDVRGLLCVQVLLRLRPVVEVATGADLAWRVGANVSLRHLRWLADGSYQALIFKPGLSAGRRDRLVEQARTGQDVPADLAREVRMHEYTVPDRNPDGELIVVVTTLTDPIEVRSGPWRRGHTRVRRTSGNSSIVRA</sequence>
<accession>A0ABT0YAS7</accession>
<dbReference type="EMBL" id="JAMQOL010000054">
    <property type="protein sequence ID" value="MCM4083151.1"/>
    <property type="molecule type" value="Genomic_DNA"/>
</dbReference>
<reference evidence="1 2" key="1">
    <citation type="submission" date="2022-06" db="EMBL/GenBank/DDBJ databases">
        <title>Actinoplanes abujensis sp. nov., isolated from Nigerian arid soil.</title>
        <authorList>
            <person name="Ding P."/>
        </authorList>
    </citation>
    <scope>NUCLEOTIDE SEQUENCE [LARGE SCALE GENOMIC DNA]</scope>
    <source>
        <strain evidence="2">TRM88002</strain>
    </source>
</reference>
<gene>
    <name evidence="1" type="ORF">LXN57_36930</name>
</gene>